<evidence type="ECO:0000259" key="17">
    <source>
        <dbReference type="Pfam" id="PF08264"/>
    </source>
</evidence>
<dbReference type="HAMAP" id="MF_02002">
    <property type="entry name" value="Ile_tRNA_synth_type1"/>
    <property type="match status" value="1"/>
</dbReference>
<feature type="binding site" evidence="14">
    <location>
        <position position="897"/>
    </location>
    <ligand>
        <name>Zn(2+)</name>
        <dbReference type="ChEBI" id="CHEBI:29105"/>
    </ligand>
</feature>
<comment type="catalytic activity">
    <reaction evidence="13 14">
        <text>tRNA(Ile) + L-isoleucine + ATP = L-isoleucyl-tRNA(Ile) + AMP + diphosphate</text>
        <dbReference type="Rhea" id="RHEA:11060"/>
        <dbReference type="Rhea" id="RHEA-COMP:9666"/>
        <dbReference type="Rhea" id="RHEA-COMP:9695"/>
        <dbReference type="ChEBI" id="CHEBI:30616"/>
        <dbReference type="ChEBI" id="CHEBI:33019"/>
        <dbReference type="ChEBI" id="CHEBI:58045"/>
        <dbReference type="ChEBI" id="CHEBI:78442"/>
        <dbReference type="ChEBI" id="CHEBI:78528"/>
        <dbReference type="ChEBI" id="CHEBI:456215"/>
        <dbReference type="EC" id="6.1.1.5"/>
    </reaction>
</comment>
<comment type="subunit">
    <text evidence="3 14">Monomer.</text>
</comment>
<evidence type="ECO:0000256" key="10">
    <source>
        <dbReference type="ARBA" id="ARBA00022917"/>
    </source>
</evidence>
<dbReference type="InterPro" id="IPR013155">
    <property type="entry name" value="M/V/L/I-tRNA-synth_anticd-bd"/>
</dbReference>
<evidence type="ECO:0000256" key="13">
    <source>
        <dbReference type="ARBA" id="ARBA00048359"/>
    </source>
</evidence>
<feature type="domain" description="Zinc finger FPG/IleRS-type" evidence="16">
    <location>
        <begin position="896"/>
        <end position="921"/>
    </location>
</feature>
<dbReference type="Gene3D" id="3.90.740.10">
    <property type="entry name" value="Valyl/Leucyl/Isoleucyl-tRNA synthetase, editing domain"/>
    <property type="match status" value="1"/>
</dbReference>
<comment type="similarity">
    <text evidence="2 14">Belongs to the class-I aminoacyl-tRNA synthetase family. IleS type 1 subfamily.</text>
</comment>
<evidence type="ECO:0000256" key="14">
    <source>
        <dbReference type="HAMAP-Rule" id="MF_02002"/>
    </source>
</evidence>
<dbReference type="CDD" id="cd07960">
    <property type="entry name" value="Anticodon_Ia_Ile_BEm"/>
    <property type="match status" value="1"/>
</dbReference>
<evidence type="ECO:0000256" key="6">
    <source>
        <dbReference type="ARBA" id="ARBA00022723"/>
    </source>
</evidence>
<keyword evidence="10 14" id="KW-0648">Protein biosynthesis</keyword>
<dbReference type="Gene3D" id="1.10.730.20">
    <property type="match status" value="1"/>
</dbReference>
<protein>
    <recommendedName>
        <fullName evidence="14">Isoleucine--tRNA ligase</fullName>
        <ecNumber evidence="14">6.1.1.5</ecNumber>
    </recommendedName>
    <alternativeName>
        <fullName evidence="14">Isoleucyl-tRNA synthetase</fullName>
        <shortName evidence="14">IleRS</shortName>
    </alternativeName>
</protein>
<dbReference type="GO" id="GO:0000049">
    <property type="term" value="F:tRNA binding"/>
    <property type="evidence" value="ECO:0007669"/>
    <property type="project" value="InterPro"/>
</dbReference>
<evidence type="ECO:0000256" key="1">
    <source>
        <dbReference type="ARBA" id="ARBA00004496"/>
    </source>
</evidence>
<comment type="domain">
    <text evidence="14">IleRS has two distinct active sites: one for aminoacylation and one for editing. The misactivated valine is translocated from the active site to the editing site, which sterically excludes the correctly activated isoleucine. The single editing site contains two valyl binding pockets, one specific for each substrate (Val-AMP or Val-tRNA(Ile)).</text>
</comment>
<evidence type="ECO:0000256" key="12">
    <source>
        <dbReference type="ARBA" id="ARBA00025217"/>
    </source>
</evidence>
<feature type="domain" description="Methionyl/Valyl/Leucyl/Isoleucyl-tRNA synthetase anticodon-binding" evidence="17">
    <location>
        <begin position="686"/>
        <end position="837"/>
    </location>
</feature>
<dbReference type="InterPro" id="IPR023585">
    <property type="entry name" value="Ile-tRNA-ligase_type1"/>
</dbReference>
<comment type="caution">
    <text evidence="18">The sequence shown here is derived from an EMBL/GenBank/DDBJ whole genome shotgun (WGS) entry which is preliminary data.</text>
</comment>
<dbReference type="Pfam" id="PF00133">
    <property type="entry name" value="tRNA-synt_1"/>
    <property type="match status" value="1"/>
</dbReference>
<dbReference type="EMBL" id="JAAGSC010000043">
    <property type="protein sequence ID" value="NDY96758.1"/>
    <property type="molecule type" value="Genomic_DNA"/>
</dbReference>
<evidence type="ECO:0000256" key="7">
    <source>
        <dbReference type="ARBA" id="ARBA00022741"/>
    </source>
</evidence>
<feature type="short sequence motif" description="'HIGH' region" evidence="14">
    <location>
        <begin position="57"/>
        <end position="67"/>
    </location>
</feature>
<keyword evidence="5 14" id="KW-0436">Ligase</keyword>
<dbReference type="InterPro" id="IPR009080">
    <property type="entry name" value="tRNAsynth_Ia_anticodon-bd"/>
</dbReference>
<dbReference type="InterPro" id="IPR001412">
    <property type="entry name" value="aa-tRNA-synth_I_CS"/>
</dbReference>
<gene>
    <name evidence="14 18" type="primary">ileS</name>
    <name evidence="18" type="ORF">G3I74_13560</name>
</gene>
<keyword evidence="11 14" id="KW-0030">Aminoacyl-tRNA synthetase</keyword>
<feature type="binding site" evidence="14">
    <location>
        <position position="606"/>
    </location>
    <ligand>
        <name>ATP</name>
        <dbReference type="ChEBI" id="CHEBI:30616"/>
    </ligand>
</feature>
<dbReference type="SUPFAM" id="SSF52374">
    <property type="entry name" value="Nucleotidylyl transferase"/>
    <property type="match status" value="1"/>
</dbReference>
<feature type="short sequence motif" description="'KMSKS' region" evidence="14">
    <location>
        <begin position="603"/>
        <end position="607"/>
    </location>
</feature>
<feature type="domain" description="Aminoacyl-tRNA synthetase class Ia" evidence="15">
    <location>
        <begin position="26"/>
        <end position="641"/>
    </location>
</feature>
<comment type="subcellular location">
    <subcellularLocation>
        <location evidence="1 14">Cytoplasm</location>
    </subcellularLocation>
</comment>
<evidence type="ECO:0000256" key="5">
    <source>
        <dbReference type="ARBA" id="ARBA00022598"/>
    </source>
</evidence>
<evidence type="ECO:0000259" key="15">
    <source>
        <dbReference type="Pfam" id="PF00133"/>
    </source>
</evidence>
<dbReference type="GO" id="GO:0006428">
    <property type="term" value="P:isoleucyl-tRNA aminoacylation"/>
    <property type="evidence" value="ECO:0007669"/>
    <property type="project" value="UniProtKB-UniRule"/>
</dbReference>
<evidence type="ECO:0000256" key="8">
    <source>
        <dbReference type="ARBA" id="ARBA00022833"/>
    </source>
</evidence>
<dbReference type="RefSeq" id="WP_164212132.1">
    <property type="nucleotide sequence ID" value="NZ_JAAGSC010000043.1"/>
</dbReference>
<keyword evidence="8 14" id="KW-0862">Zinc</keyword>
<dbReference type="GO" id="GO:0004822">
    <property type="term" value="F:isoleucine-tRNA ligase activity"/>
    <property type="evidence" value="ECO:0007669"/>
    <property type="project" value="UniProtKB-UniRule"/>
</dbReference>
<keyword evidence="9 14" id="KW-0067">ATP-binding</keyword>
<evidence type="ECO:0000256" key="3">
    <source>
        <dbReference type="ARBA" id="ARBA00011245"/>
    </source>
</evidence>
<comment type="function">
    <text evidence="12 14">Catalyzes the attachment of isoleucine to tRNA(Ile). As IleRS can inadvertently accommodate and process structurally similar amino acids such as valine, to avoid such errors it has two additional distinct tRNA(Ile)-dependent editing activities. One activity is designated as 'pretransfer' editing and involves the hydrolysis of activated Val-AMP. The other activity is designated 'posttransfer' editing and involves deacylation of mischarged Val-tRNA(Ile).</text>
</comment>
<evidence type="ECO:0000256" key="4">
    <source>
        <dbReference type="ARBA" id="ARBA00022490"/>
    </source>
</evidence>
<dbReference type="Pfam" id="PF06827">
    <property type="entry name" value="zf-FPG_IleRS"/>
    <property type="match status" value="1"/>
</dbReference>
<keyword evidence="6 14" id="KW-0479">Metal-binding</keyword>
<keyword evidence="4 14" id="KW-0963">Cytoplasm</keyword>
<dbReference type="EC" id="6.1.1.5" evidence="14"/>
<reference evidence="18 19" key="1">
    <citation type="submission" date="2020-02" db="EMBL/GenBank/DDBJ databases">
        <authorList>
            <person name="Zhang X.-Y."/>
        </authorList>
    </citation>
    <scope>NUCLEOTIDE SEQUENCE [LARGE SCALE GENOMIC DNA]</scope>
    <source>
        <strain evidence="18 19">C33</strain>
    </source>
</reference>
<sequence length="934" mass="104994">MDYKNTINLPRTAFPMKASLAAREPQMLADWQKQALYERIQEATADRPSFVLHDGPPYANGDIHIGHAVNKILKDIVVRSALLAGYRSPYVPGWDCHGLPIELQVEKKVGKVGHKIDAAAFRQKCREYADRQIENQSADFQRLGGLGDWSQRYATRDFSYEANMLRALARIVERGHLKRGVKPVHWCFDCGSALAEAEIEYQDKGSTAIDVLFPAVDEKSLGERFGVHGLQPGAGVVIWTTTPWTIPANRAVCLNAELEYELVRARQGTRTVEIVLAAELHEPVCARLQLDQIEILGRVPGATLEHMELKHPYNGARVPVILGDHVTTETGTGAVHTAPGHGQEDFEVGRHYDLEVYNPVDGRGIFVDDTPVVGGQFVWAANQVLVEHMRGNGSLLAAESFEHSYPHCWRHKTPTAFRTTPQWFISMDQAGLRADALAEIDRVRWVPEWGKARIRGMIETRPDWCISRQRTWGVPLGLLIDRDSQQPHPDTPQLLEKLAAIVAQEGVDVWYRAGIVERLGADPERYEPVSDILDVWFDSGVTHYCVLEQDERLARPADLYLEGSDQHRGWFQSSLLTSVAMHGSAPYRQVLTHGFTVDAEGRKMSKSQGNVIAPQQIMNTLGADILRLWVAAADYRQEMSVSDEILKRVADAYRRIRNTARFLLGNLDGFDPIVHGVPSDQLLPLDRYAVDMAARLQAEITEAYANYRFFSIYQRLHHFCSVDLGAFYLDIIKDRLYTLPADHPARRSAQTAMQHILEALVRWLAPLCCFTAEEIWAQMQGERADSVMLATWYDDLVEMPSEQRGFWTRLRAVREVVGPRLEELRRSKAIGSSLAAEITLETGGRLADDLARMGDELRFLFISSDVRLGTVEDESGDAVIDGQQLKFCVRASGNPKCVRCWHHRDSVGQDPAHPELCGRCIGNISGDPETREWA</sequence>
<evidence type="ECO:0000256" key="11">
    <source>
        <dbReference type="ARBA" id="ARBA00023146"/>
    </source>
</evidence>
<dbReference type="InterPro" id="IPR002301">
    <property type="entry name" value="Ile-tRNA-ligase"/>
</dbReference>
<dbReference type="Gene3D" id="3.40.50.620">
    <property type="entry name" value="HUPs"/>
    <property type="match status" value="2"/>
</dbReference>
<dbReference type="InterPro" id="IPR014729">
    <property type="entry name" value="Rossmann-like_a/b/a_fold"/>
</dbReference>
<dbReference type="GO" id="GO:0005829">
    <property type="term" value="C:cytosol"/>
    <property type="evidence" value="ECO:0007669"/>
    <property type="project" value="TreeGrafter"/>
</dbReference>
<dbReference type="InterPro" id="IPR033708">
    <property type="entry name" value="Anticodon_Ile_BEm"/>
</dbReference>
<evidence type="ECO:0000256" key="9">
    <source>
        <dbReference type="ARBA" id="ARBA00022840"/>
    </source>
</evidence>
<dbReference type="PROSITE" id="PS00178">
    <property type="entry name" value="AA_TRNA_LIGASE_I"/>
    <property type="match status" value="1"/>
</dbReference>
<dbReference type="FunFam" id="3.40.50.620:FF:000042">
    <property type="entry name" value="Isoleucine--tRNA ligase"/>
    <property type="match status" value="1"/>
</dbReference>
<dbReference type="AlphaFoldDB" id="A0A845V113"/>
<dbReference type="InterPro" id="IPR002300">
    <property type="entry name" value="aa-tRNA-synth_Ia"/>
</dbReference>
<dbReference type="PRINTS" id="PR00984">
    <property type="entry name" value="TRNASYNTHILE"/>
</dbReference>
<feature type="binding site" evidence="14">
    <location>
        <position position="917"/>
    </location>
    <ligand>
        <name>Zn(2+)</name>
        <dbReference type="ChEBI" id="CHEBI:29105"/>
    </ligand>
</feature>
<evidence type="ECO:0000313" key="19">
    <source>
        <dbReference type="Proteomes" id="UP000484885"/>
    </source>
</evidence>
<dbReference type="NCBIfam" id="TIGR00392">
    <property type="entry name" value="ileS"/>
    <property type="match status" value="1"/>
</dbReference>
<dbReference type="PANTHER" id="PTHR42765">
    <property type="entry name" value="SOLEUCYL-TRNA SYNTHETASE"/>
    <property type="match status" value="1"/>
</dbReference>
<dbReference type="PANTHER" id="PTHR42765:SF1">
    <property type="entry name" value="ISOLEUCINE--TRNA LIGASE, MITOCHONDRIAL"/>
    <property type="match status" value="1"/>
</dbReference>
<comment type="cofactor">
    <cofactor evidence="14">
        <name>Zn(2+)</name>
        <dbReference type="ChEBI" id="CHEBI:29105"/>
    </cofactor>
    <text evidence="14">Binds 1 zinc ion per subunit.</text>
</comment>
<dbReference type="InterPro" id="IPR050081">
    <property type="entry name" value="Ile-tRNA_ligase"/>
</dbReference>
<evidence type="ECO:0000313" key="18">
    <source>
        <dbReference type="EMBL" id="NDY96758.1"/>
    </source>
</evidence>
<feature type="binding site" evidence="14">
    <location>
        <position position="920"/>
    </location>
    <ligand>
        <name>Zn(2+)</name>
        <dbReference type="ChEBI" id="CHEBI:29105"/>
    </ligand>
</feature>
<dbReference type="SUPFAM" id="SSF47323">
    <property type="entry name" value="Anticodon-binding domain of a subclass of class I aminoacyl-tRNA synthetases"/>
    <property type="match status" value="1"/>
</dbReference>
<dbReference type="GO" id="GO:0002161">
    <property type="term" value="F:aminoacyl-tRNA deacylase activity"/>
    <property type="evidence" value="ECO:0007669"/>
    <property type="project" value="InterPro"/>
</dbReference>
<feature type="binding site" evidence="14">
    <location>
        <position position="900"/>
    </location>
    <ligand>
        <name>Zn(2+)</name>
        <dbReference type="ChEBI" id="CHEBI:29105"/>
    </ligand>
</feature>
<dbReference type="GO" id="GO:0005524">
    <property type="term" value="F:ATP binding"/>
    <property type="evidence" value="ECO:0007669"/>
    <property type="project" value="UniProtKB-UniRule"/>
</dbReference>
<dbReference type="Proteomes" id="UP000484885">
    <property type="component" value="Unassembled WGS sequence"/>
</dbReference>
<proteinExistence type="inferred from homology"/>
<dbReference type="SUPFAM" id="SSF50677">
    <property type="entry name" value="ValRS/IleRS/LeuRS editing domain"/>
    <property type="match status" value="1"/>
</dbReference>
<dbReference type="FunFam" id="1.10.730.20:FF:000001">
    <property type="entry name" value="Isoleucine--tRNA ligase"/>
    <property type="match status" value="1"/>
</dbReference>
<keyword evidence="7 14" id="KW-0547">Nucleotide-binding</keyword>
<dbReference type="Pfam" id="PF08264">
    <property type="entry name" value="Anticodon_1"/>
    <property type="match status" value="1"/>
</dbReference>
<dbReference type="InterPro" id="IPR010663">
    <property type="entry name" value="Znf_FPG/IleRS"/>
</dbReference>
<keyword evidence="19" id="KW-1185">Reference proteome</keyword>
<accession>A0A845V113</accession>
<dbReference type="GO" id="GO:0008270">
    <property type="term" value="F:zinc ion binding"/>
    <property type="evidence" value="ECO:0007669"/>
    <property type="project" value="UniProtKB-UniRule"/>
</dbReference>
<name>A0A845V113_9GAMM</name>
<evidence type="ECO:0000256" key="2">
    <source>
        <dbReference type="ARBA" id="ARBA00006887"/>
    </source>
</evidence>
<dbReference type="InterPro" id="IPR009008">
    <property type="entry name" value="Val/Leu/Ile-tRNA-synth_edit"/>
</dbReference>
<feature type="binding site" evidence="14">
    <location>
        <position position="562"/>
    </location>
    <ligand>
        <name>L-isoleucyl-5'-AMP</name>
        <dbReference type="ChEBI" id="CHEBI:178002"/>
    </ligand>
</feature>
<dbReference type="FunFam" id="3.40.50.620:FF:000048">
    <property type="entry name" value="Isoleucine--tRNA ligase"/>
    <property type="match status" value="1"/>
</dbReference>
<evidence type="ECO:0000259" key="16">
    <source>
        <dbReference type="Pfam" id="PF06827"/>
    </source>
</evidence>
<organism evidence="18 19">
    <name type="scientific">Wenzhouxiangella limi</name>
    <dbReference type="NCBI Taxonomy" id="2707351"/>
    <lineage>
        <taxon>Bacteria</taxon>
        <taxon>Pseudomonadati</taxon>
        <taxon>Pseudomonadota</taxon>
        <taxon>Gammaproteobacteria</taxon>
        <taxon>Chromatiales</taxon>
        <taxon>Wenzhouxiangellaceae</taxon>
        <taxon>Wenzhouxiangella</taxon>
    </lineage>
</organism>